<dbReference type="Proteomes" id="UP001054889">
    <property type="component" value="Unassembled WGS sequence"/>
</dbReference>
<organism evidence="3 4">
    <name type="scientific">Eleusine coracana subsp. coracana</name>
    <dbReference type="NCBI Taxonomy" id="191504"/>
    <lineage>
        <taxon>Eukaryota</taxon>
        <taxon>Viridiplantae</taxon>
        <taxon>Streptophyta</taxon>
        <taxon>Embryophyta</taxon>
        <taxon>Tracheophyta</taxon>
        <taxon>Spermatophyta</taxon>
        <taxon>Magnoliopsida</taxon>
        <taxon>Liliopsida</taxon>
        <taxon>Poales</taxon>
        <taxon>Poaceae</taxon>
        <taxon>PACMAD clade</taxon>
        <taxon>Chloridoideae</taxon>
        <taxon>Cynodonteae</taxon>
        <taxon>Eleusininae</taxon>
        <taxon>Eleusine</taxon>
    </lineage>
</organism>
<feature type="transmembrane region" description="Helical" evidence="1">
    <location>
        <begin position="126"/>
        <end position="144"/>
    </location>
</feature>
<dbReference type="Pfam" id="PF13968">
    <property type="entry name" value="DUF4220"/>
    <property type="match status" value="1"/>
</dbReference>
<dbReference type="EMBL" id="BQKI01000021">
    <property type="protein sequence ID" value="GJN11992.1"/>
    <property type="molecule type" value="Genomic_DNA"/>
</dbReference>
<comment type="caution">
    <text evidence="3">The sequence shown here is derived from an EMBL/GenBank/DDBJ whole genome shotgun (WGS) entry which is preliminary data.</text>
</comment>
<accession>A0AAV5DNU3</accession>
<sequence>MAGDAWVMDIIWHTSIIMGKWVINFWREWSMELLLGASFVVQLLLSLFAGYRWRGASEALRRFIWFFYIGADYVATTALGNLSISDSSSERQLITLWAPFFLLHLGGPDNITAYEFEDNQLSMRSVLQLVVQILGTVIIVYFSITESWDLILAAWLILFVCVTKYIERTLALQCANLENIRRSLKRKDHHDGRRRNLMRAADDGTALLMKAHSLFHICKHALVDSLVEEELNKDESDQTRRELFDLEWSKQLEVMEMELSLMYEFLYTKASVIYTWHGYSIRALSPLAVLGSLVLVEFSNQGGRHKQSDVAITRVLLAATFILETVSLLRALGSSWTGFLTCTRLRPAWIHHRFFCNRQWHRLRRVLASLGLIANMKDSHNEEHQVNNHRRWAGNIGQLNLFHCCATCGPEEQESFWVGSEEKIKPDAKKVMYTKVQHKVADFRGELKLKKMETDEVMLAAQLSTNRGQKTLKSYYKPDELKRSLGKEFPPSLGDELRWSLGNELQVAILIWHIGTDIFLNISGKGKASDQVASGDSRDTEAQKVKAIRTLSNYMMYLMCERPHMLPGLVTRQLLELTRKDLVKVLNDHDAMKESETSSKHEHLARILYSKGFDREQVNQYLGDGIHLGKKLIKIDKGKEKFLKVKDSEKRKGIISDGTGGASEKGIVEVILDVWVDMLFYASYRCNKDSHAKQLAYGGELTTIVWLLAEHAGLFVSTAGKQAIPLLGRPPMAGEGLASRLELGAPRAIPALPQRRRTQASLRVSVATLPHIADTVVGGSPPLVSPSAPAAA</sequence>
<evidence type="ECO:0000313" key="3">
    <source>
        <dbReference type="EMBL" id="GJN11992.1"/>
    </source>
</evidence>
<feature type="domain" description="DUF4220" evidence="2">
    <location>
        <begin position="65"/>
        <end position="404"/>
    </location>
</feature>
<dbReference type="InterPro" id="IPR007658">
    <property type="entry name" value="DUF594"/>
</dbReference>
<protein>
    <recommendedName>
        <fullName evidence="2">DUF4220 domain-containing protein</fullName>
    </recommendedName>
</protein>
<keyword evidence="1" id="KW-1133">Transmembrane helix</keyword>
<reference evidence="3" key="1">
    <citation type="journal article" date="2018" name="DNA Res.">
        <title>Multiple hybrid de novo genome assembly of finger millet, an orphan allotetraploid crop.</title>
        <authorList>
            <person name="Hatakeyama M."/>
            <person name="Aluri S."/>
            <person name="Balachadran M.T."/>
            <person name="Sivarajan S.R."/>
            <person name="Patrignani A."/>
            <person name="Gruter S."/>
            <person name="Poveda L."/>
            <person name="Shimizu-Inatsugi R."/>
            <person name="Baeten J."/>
            <person name="Francoijs K.J."/>
            <person name="Nataraja K.N."/>
            <person name="Reddy Y.A.N."/>
            <person name="Phadnis S."/>
            <person name="Ravikumar R.L."/>
            <person name="Schlapbach R."/>
            <person name="Sreeman S.M."/>
            <person name="Shimizu K.K."/>
        </authorList>
    </citation>
    <scope>NUCLEOTIDE SEQUENCE</scope>
</reference>
<reference evidence="3" key="2">
    <citation type="submission" date="2021-12" db="EMBL/GenBank/DDBJ databases">
        <title>Resequencing data analysis of finger millet.</title>
        <authorList>
            <person name="Hatakeyama M."/>
            <person name="Aluri S."/>
            <person name="Balachadran M.T."/>
            <person name="Sivarajan S.R."/>
            <person name="Poveda L."/>
            <person name="Shimizu-Inatsugi R."/>
            <person name="Schlapbach R."/>
            <person name="Sreeman S.M."/>
            <person name="Shimizu K.K."/>
        </authorList>
    </citation>
    <scope>NUCLEOTIDE SEQUENCE</scope>
</reference>
<dbReference type="Pfam" id="PF04578">
    <property type="entry name" value="DUF594"/>
    <property type="match status" value="1"/>
</dbReference>
<evidence type="ECO:0000256" key="1">
    <source>
        <dbReference type="SAM" id="Phobius"/>
    </source>
</evidence>
<keyword evidence="1" id="KW-0812">Transmembrane</keyword>
<feature type="transmembrane region" description="Helical" evidence="1">
    <location>
        <begin position="150"/>
        <end position="166"/>
    </location>
</feature>
<evidence type="ECO:0000259" key="2">
    <source>
        <dbReference type="Pfam" id="PF13968"/>
    </source>
</evidence>
<gene>
    <name evidence="3" type="primary">ga30233</name>
    <name evidence="3" type="ORF">PR202_ga30233</name>
</gene>
<feature type="transmembrane region" description="Helical" evidence="1">
    <location>
        <begin position="63"/>
        <end position="84"/>
    </location>
</feature>
<dbReference type="PANTHER" id="PTHR31325">
    <property type="entry name" value="OS01G0798800 PROTEIN-RELATED"/>
    <property type="match status" value="1"/>
</dbReference>
<evidence type="ECO:0000313" key="4">
    <source>
        <dbReference type="Proteomes" id="UP001054889"/>
    </source>
</evidence>
<feature type="transmembrane region" description="Helical" evidence="1">
    <location>
        <begin position="33"/>
        <end position="51"/>
    </location>
</feature>
<keyword evidence="4" id="KW-1185">Reference proteome</keyword>
<proteinExistence type="predicted"/>
<dbReference type="AlphaFoldDB" id="A0AAV5DNU3"/>
<keyword evidence="1" id="KW-0472">Membrane</keyword>
<dbReference type="InterPro" id="IPR025315">
    <property type="entry name" value="DUF4220"/>
</dbReference>
<name>A0AAV5DNU3_ELECO</name>